<dbReference type="RefSeq" id="WP_345725802.1">
    <property type="nucleotide sequence ID" value="NZ_BAAAYN010000001.1"/>
</dbReference>
<keyword evidence="4" id="KW-1185">Reference proteome</keyword>
<dbReference type="Proteomes" id="UP001501676">
    <property type="component" value="Unassembled WGS sequence"/>
</dbReference>
<dbReference type="PANTHER" id="PTHR38814:SF1">
    <property type="entry name" value="ENDONUCLEASE NUCS"/>
    <property type="match status" value="1"/>
</dbReference>
<accession>A0ABP6SPT3</accession>
<dbReference type="Pfam" id="PF01939">
    <property type="entry name" value="NucS_C"/>
    <property type="match status" value="1"/>
</dbReference>
<evidence type="ECO:0000259" key="2">
    <source>
        <dbReference type="Pfam" id="PF01939"/>
    </source>
</evidence>
<dbReference type="PANTHER" id="PTHR38814">
    <property type="entry name" value="ENDONUCLEASE NUCS"/>
    <property type="match status" value="1"/>
</dbReference>
<protein>
    <recommendedName>
        <fullName evidence="2">Endonuclease NucS C-terminal domain-containing protein</fullName>
    </recommendedName>
</protein>
<dbReference type="InterPro" id="IPR048301">
    <property type="entry name" value="NucS_C"/>
</dbReference>
<proteinExistence type="predicted"/>
<reference evidence="4" key="1">
    <citation type="journal article" date="2019" name="Int. J. Syst. Evol. Microbiol.">
        <title>The Global Catalogue of Microorganisms (GCM) 10K type strain sequencing project: providing services to taxonomists for standard genome sequencing and annotation.</title>
        <authorList>
            <consortium name="The Broad Institute Genomics Platform"/>
            <consortium name="The Broad Institute Genome Sequencing Center for Infectious Disease"/>
            <person name="Wu L."/>
            <person name="Ma J."/>
        </authorList>
    </citation>
    <scope>NUCLEOTIDE SEQUENCE [LARGE SCALE GENOMIC DNA]</scope>
    <source>
        <strain evidence="4">JCM 9458</strain>
    </source>
</reference>
<keyword evidence="1" id="KW-0238">DNA-binding</keyword>
<dbReference type="Gene3D" id="3.40.1350.10">
    <property type="match status" value="1"/>
</dbReference>
<dbReference type="EMBL" id="BAAAYN010000001">
    <property type="protein sequence ID" value="GAA3381578.1"/>
    <property type="molecule type" value="Genomic_DNA"/>
</dbReference>
<feature type="domain" description="Endonuclease NucS C-terminal" evidence="2">
    <location>
        <begin position="6"/>
        <end position="88"/>
    </location>
</feature>
<organism evidence="3 4">
    <name type="scientific">Cryptosporangium minutisporangium</name>
    <dbReference type="NCBI Taxonomy" id="113569"/>
    <lineage>
        <taxon>Bacteria</taxon>
        <taxon>Bacillati</taxon>
        <taxon>Actinomycetota</taxon>
        <taxon>Actinomycetes</taxon>
        <taxon>Cryptosporangiales</taxon>
        <taxon>Cryptosporangiaceae</taxon>
        <taxon>Cryptosporangium</taxon>
    </lineage>
</organism>
<comment type="caution">
    <text evidence="3">The sequence shown here is derived from an EMBL/GenBank/DDBJ whole genome shotgun (WGS) entry which is preliminary data.</text>
</comment>
<sequence length="511" mass="56694">MPKAVHENEIRDALSTRLHLIEPGLRCLATEYPLSSGIGGAGGRVDILARDVTGSLVVIELKRTEDAAEKALHELHKYVELFRRERGIGPADLRVAVVAVEWRTLRLAFSQAAREWSADFRGYQLTLDEDGVTPIAAERVEPLSEATIRSLTPIQLLIQPRDGDLDAAWKWAVDGLAAVGAHDVVGFDFRHQTYDAGVYIVVGRMPQYSSPIVVIVDEHGERELDEDSDAPAGYKTEYRALTALLRRPNRSTIEWTHPDALNQLLSDSTGWTLGAVRRAGVYSDAVLFSDRDLILDSASGGLSDVKYTGAARADHARRWTRFLDRAEFALGGNPNWGKLVPAWCKERAAENAHADLTIHIYNPCDFAAAIGFGWPEHIQNYVPTLFCVATAPGQPRRTLRGTLFATGRGFSPIDAFLIAHGDAQSWQLSRMFGSFWIHDQEFLRTLGLEYVLIEQVGGADQPVILQWEEDRIARLPQASGAAQPLDIWITRNFDTLTELAIMLKIELGLTQ</sequence>
<gene>
    <name evidence="3" type="ORF">GCM10020369_00060</name>
</gene>
<evidence type="ECO:0000313" key="4">
    <source>
        <dbReference type="Proteomes" id="UP001501676"/>
    </source>
</evidence>
<evidence type="ECO:0000256" key="1">
    <source>
        <dbReference type="ARBA" id="ARBA00023125"/>
    </source>
</evidence>
<evidence type="ECO:0000313" key="3">
    <source>
        <dbReference type="EMBL" id="GAA3381578.1"/>
    </source>
</evidence>
<dbReference type="InterPro" id="IPR002793">
    <property type="entry name" value="Endonuclease_NucS"/>
</dbReference>
<dbReference type="InterPro" id="IPR011856">
    <property type="entry name" value="tRNA_endonuc-like_dom_sf"/>
</dbReference>
<name>A0ABP6SPT3_9ACTN</name>